<dbReference type="InterPro" id="IPR017978">
    <property type="entry name" value="GPCR_3_C"/>
</dbReference>
<dbReference type="PROSITE" id="PS00981">
    <property type="entry name" value="G_PROTEIN_RECEP_F3_3"/>
    <property type="match status" value="1"/>
</dbReference>
<dbReference type="PRINTS" id="PR01535">
    <property type="entry name" value="VOMERONASL2R"/>
</dbReference>
<dbReference type="InterPro" id="IPR001828">
    <property type="entry name" value="ANF_lig-bd_rcpt"/>
</dbReference>
<dbReference type="PRINTS" id="PR00248">
    <property type="entry name" value="GPCRMGR"/>
</dbReference>
<evidence type="ECO:0000256" key="3">
    <source>
        <dbReference type="ARBA" id="ARBA00022475"/>
    </source>
</evidence>
<feature type="transmembrane region" description="Helical" evidence="12">
    <location>
        <begin position="685"/>
        <end position="708"/>
    </location>
</feature>
<dbReference type="Proteomes" id="UP000472272">
    <property type="component" value="Chromosome 16"/>
</dbReference>
<dbReference type="Ensembl" id="ENSPMRT00000033564.1">
    <property type="protein sequence ID" value="ENSPMRP00000031641.1"/>
    <property type="gene ID" value="ENSPMRG00000020496.1"/>
</dbReference>
<dbReference type="InterPro" id="IPR004073">
    <property type="entry name" value="GPCR_3_vmron_rcpt_2"/>
</dbReference>
<dbReference type="PANTHER" id="PTHR24061:SF599">
    <property type="entry name" value="G-PROTEIN COUPLED RECEPTORS FAMILY 3 PROFILE DOMAIN-CONTAINING PROTEIN"/>
    <property type="match status" value="1"/>
</dbReference>
<dbReference type="CDD" id="cd15283">
    <property type="entry name" value="7tmC_V2R_pheromone"/>
    <property type="match status" value="1"/>
</dbReference>
<name>A0A670K4C1_PODMU</name>
<feature type="transmembrane region" description="Helical" evidence="12">
    <location>
        <begin position="563"/>
        <end position="584"/>
    </location>
</feature>
<evidence type="ECO:0000259" key="13">
    <source>
        <dbReference type="PROSITE" id="PS50259"/>
    </source>
</evidence>
<dbReference type="GeneTree" id="ENSGT00950000182788"/>
<dbReference type="Pfam" id="PF07562">
    <property type="entry name" value="NCD3G"/>
    <property type="match status" value="1"/>
</dbReference>
<dbReference type="PANTHER" id="PTHR24061">
    <property type="entry name" value="CALCIUM-SENSING RECEPTOR-RELATED"/>
    <property type="match status" value="1"/>
</dbReference>
<feature type="transmembrane region" description="Helical" evidence="12">
    <location>
        <begin position="746"/>
        <end position="768"/>
    </location>
</feature>
<evidence type="ECO:0000256" key="12">
    <source>
        <dbReference type="SAM" id="Phobius"/>
    </source>
</evidence>
<evidence type="ECO:0000256" key="1">
    <source>
        <dbReference type="ARBA" id="ARBA00004651"/>
    </source>
</evidence>
<evidence type="ECO:0000256" key="7">
    <source>
        <dbReference type="ARBA" id="ARBA00023040"/>
    </source>
</evidence>
<comment type="subcellular location">
    <subcellularLocation>
        <location evidence="1">Cell membrane</location>
        <topology evidence="1">Multi-pass membrane protein</topology>
    </subcellularLocation>
</comment>
<dbReference type="InterPro" id="IPR028082">
    <property type="entry name" value="Peripla_BP_I"/>
</dbReference>
<feature type="transmembrane region" description="Helical" evidence="12">
    <location>
        <begin position="596"/>
        <end position="620"/>
    </location>
</feature>
<feature type="transmembrane region" description="Helical" evidence="12">
    <location>
        <begin position="641"/>
        <end position="665"/>
    </location>
</feature>
<evidence type="ECO:0000256" key="8">
    <source>
        <dbReference type="ARBA" id="ARBA00023136"/>
    </source>
</evidence>
<feature type="domain" description="G-protein coupled receptors family 3 profile" evidence="13">
    <location>
        <begin position="526"/>
        <end position="790"/>
    </location>
</feature>
<dbReference type="AlphaFoldDB" id="A0A670K4C1"/>
<organism evidence="14 15">
    <name type="scientific">Podarcis muralis</name>
    <name type="common">Wall lizard</name>
    <name type="synonym">Lacerta muralis</name>
    <dbReference type="NCBI Taxonomy" id="64176"/>
    <lineage>
        <taxon>Eukaryota</taxon>
        <taxon>Metazoa</taxon>
        <taxon>Chordata</taxon>
        <taxon>Craniata</taxon>
        <taxon>Vertebrata</taxon>
        <taxon>Euteleostomi</taxon>
        <taxon>Lepidosauria</taxon>
        <taxon>Squamata</taxon>
        <taxon>Bifurcata</taxon>
        <taxon>Unidentata</taxon>
        <taxon>Episquamata</taxon>
        <taxon>Laterata</taxon>
        <taxon>Lacertibaenia</taxon>
        <taxon>Lacertidae</taxon>
        <taxon>Podarcis</taxon>
    </lineage>
</organism>
<proteinExistence type="inferred from homology"/>
<dbReference type="InterPro" id="IPR017979">
    <property type="entry name" value="GPCR_3_CS"/>
</dbReference>
<dbReference type="GO" id="GO:0005886">
    <property type="term" value="C:plasma membrane"/>
    <property type="evidence" value="ECO:0007669"/>
    <property type="project" value="UniProtKB-SubCell"/>
</dbReference>
<reference evidence="14" key="2">
    <citation type="submission" date="2025-08" db="UniProtKB">
        <authorList>
            <consortium name="Ensembl"/>
        </authorList>
    </citation>
    <scope>IDENTIFICATION</scope>
</reference>
<evidence type="ECO:0000256" key="10">
    <source>
        <dbReference type="ARBA" id="ARBA00023180"/>
    </source>
</evidence>
<dbReference type="OMA" id="WSIDFLH"/>
<keyword evidence="8 12" id="KW-0472">Membrane</keyword>
<evidence type="ECO:0000256" key="4">
    <source>
        <dbReference type="ARBA" id="ARBA00022692"/>
    </source>
</evidence>
<evidence type="ECO:0000313" key="14">
    <source>
        <dbReference type="Ensembl" id="ENSPMRP00000031641.1"/>
    </source>
</evidence>
<dbReference type="InterPro" id="IPR011500">
    <property type="entry name" value="GPCR_3_9-Cys_dom"/>
</dbReference>
<keyword evidence="11" id="KW-0807">Transducer</keyword>
<keyword evidence="3" id="KW-1003">Cell membrane</keyword>
<feature type="transmembrane region" description="Helical" evidence="12">
    <location>
        <begin position="526"/>
        <end position="551"/>
    </location>
</feature>
<dbReference type="Gene3D" id="2.10.50.30">
    <property type="entry name" value="GPCR, family 3, nine cysteines domain"/>
    <property type="match status" value="1"/>
</dbReference>
<dbReference type="Gene3D" id="3.40.50.2300">
    <property type="match status" value="2"/>
</dbReference>
<evidence type="ECO:0000256" key="9">
    <source>
        <dbReference type="ARBA" id="ARBA00023170"/>
    </source>
</evidence>
<accession>A0A670K4C1</accession>
<comment type="similarity">
    <text evidence="2">Belongs to the G-protein coupled receptor 3 family.</text>
</comment>
<dbReference type="InterPro" id="IPR000068">
    <property type="entry name" value="GPCR_3_Ca_sens_rcpt-rel"/>
</dbReference>
<evidence type="ECO:0000256" key="11">
    <source>
        <dbReference type="ARBA" id="ARBA00023224"/>
    </source>
</evidence>
<evidence type="ECO:0000313" key="15">
    <source>
        <dbReference type="Proteomes" id="UP000472272"/>
    </source>
</evidence>
<dbReference type="SUPFAM" id="SSF53822">
    <property type="entry name" value="Periplasmic binding protein-like I"/>
    <property type="match status" value="1"/>
</dbReference>
<keyword evidence="15" id="KW-1185">Reference proteome</keyword>
<feature type="transmembrane region" description="Helical" evidence="12">
    <location>
        <begin position="720"/>
        <end position="740"/>
    </location>
</feature>
<dbReference type="InterPro" id="IPR000337">
    <property type="entry name" value="GPCR_3"/>
</dbReference>
<reference evidence="14" key="3">
    <citation type="submission" date="2025-09" db="UniProtKB">
        <authorList>
            <consortium name="Ensembl"/>
        </authorList>
    </citation>
    <scope>IDENTIFICATION</scope>
</reference>
<keyword evidence="4 12" id="KW-0812">Transmembrane</keyword>
<dbReference type="GO" id="GO:0004930">
    <property type="term" value="F:G protein-coupled receptor activity"/>
    <property type="evidence" value="ECO:0007669"/>
    <property type="project" value="UniProtKB-KW"/>
</dbReference>
<dbReference type="PROSITE" id="PS50259">
    <property type="entry name" value="G_PROTEIN_RECEP_F3_4"/>
    <property type="match status" value="1"/>
</dbReference>
<protein>
    <recommendedName>
        <fullName evidence="13">G-protein coupled receptors family 3 profile domain-containing protein</fullName>
    </recommendedName>
</protein>
<keyword evidence="6 12" id="KW-1133">Transmembrane helix</keyword>
<keyword evidence="5" id="KW-0732">Signal</keyword>
<keyword evidence="7" id="KW-0297">G-protein coupled receptor</keyword>
<reference evidence="14 15" key="1">
    <citation type="journal article" date="2019" name="Proc. Natl. Acad. Sci. U.S.A.">
        <title>Regulatory changes in pterin and carotenoid genes underlie balanced color polymorphisms in the wall lizard.</title>
        <authorList>
            <person name="Andrade P."/>
            <person name="Pinho C."/>
            <person name="Perez I de Lanuza G."/>
            <person name="Afonso S."/>
            <person name="Brejcha J."/>
            <person name="Rubin C.J."/>
            <person name="Wallerman O."/>
            <person name="Pereira P."/>
            <person name="Sabatino S.J."/>
            <person name="Bellati A."/>
            <person name="Pellitteri-Rosa D."/>
            <person name="Bosakova Z."/>
            <person name="Bunikis I."/>
            <person name="Carretero M.A."/>
            <person name="Feiner N."/>
            <person name="Marsik P."/>
            <person name="Pauperio F."/>
            <person name="Salvi D."/>
            <person name="Soler L."/>
            <person name="While G.M."/>
            <person name="Uller T."/>
            <person name="Font E."/>
            <person name="Andersson L."/>
            <person name="Carneiro M."/>
        </authorList>
    </citation>
    <scope>NUCLEOTIDE SEQUENCE</scope>
</reference>
<dbReference type="FunFam" id="2.10.50.30:FF:000002">
    <property type="entry name" value="Vomeronasal 2 receptor, h1"/>
    <property type="match status" value="1"/>
</dbReference>
<dbReference type="Pfam" id="PF01094">
    <property type="entry name" value="ANF_receptor"/>
    <property type="match status" value="1"/>
</dbReference>
<evidence type="ECO:0000256" key="5">
    <source>
        <dbReference type="ARBA" id="ARBA00022729"/>
    </source>
</evidence>
<sequence length="794" mass="89176">EFIKCTCSDKIIQTHHFVACNSPYRVLTQLYQHIVALAFAVREINLNPQLLPNITLGFQIYNSQFSASATYQASMELLSTQERLIPNYKCDTRSNPVATVLILMFLQLAYGSAPVLDTEKQGAFIQQMFPNGTHQYMGILQLLLHFRWTWIGVVYLDDDNGERFVQNVLPIFSQRGICFAFVESLPKQGSSSAYGEIVGKGINMTVGIMTSTASVVVVHGEIQTMLVLRTLFQFWEFSRGLKNAKLLIMTAQMDFTSFHLQRQWDIDFIHGALSFAVHSKGVLGFHKFIQNRNPISEKEDKFLRVFWEHTFTCLLPDTKVDMANEEFCTGNEKLDTLPASVFEMSATAHSYNIYLAVFAIVHALQSMDLSNFKKKLQRFLRNVSFNNSAGEKVSFDQHGALQSGFDIINWVTFPNQSFLRVRVGSIDPDAPQAFTIDEDAIVWPNISYQSLPISLCNDNCHPGYRKGKKEGKPSCCYDCLPCPEGKISNQKDLDACFQCPDGQYPNNDQDSCNPKYITFLSYEETLGLGLAFLALSLSFVTALVLGIFIMHRDTPIVKANNRSLTYTLLISLMLSFLCALLFIGQPEKATCLLQQLAFGFIFTVAVSSVLAKTIIVVIAFRATRPGSKMRKWVGKHLATSIVLSCCLIQAIICTVGLSISPPFPYLDMHTMRDAIVLQCSEGSPLMFYSVLGFLGFLAIVSFSVAFLARKLPDSFNEAKFITFSMLVFCSVWLSFVPTYLSTKGKYMVAVEIFSILSSSAGLLVCIFFPKSYIIMVRPELNNREQLIQRKKSSL</sequence>
<evidence type="ECO:0000256" key="6">
    <source>
        <dbReference type="ARBA" id="ARBA00022989"/>
    </source>
</evidence>
<dbReference type="InterPro" id="IPR038550">
    <property type="entry name" value="GPCR_3_9-Cys_sf"/>
</dbReference>
<evidence type="ECO:0000256" key="2">
    <source>
        <dbReference type="ARBA" id="ARBA00007242"/>
    </source>
</evidence>
<dbReference type="FunFam" id="3.40.50.2300:FF:000024">
    <property type="entry name" value="Vomeronasal 2, receptor 73"/>
    <property type="match status" value="1"/>
</dbReference>
<keyword evidence="9" id="KW-0675">Receptor</keyword>
<dbReference type="Pfam" id="PF00003">
    <property type="entry name" value="7tm_3"/>
    <property type="match status" value="1"/>
</dbReference>
<keyword evidence="10" id="KW-0325">Glycoprotein</keyword>